<feature type="domain" description="PIN" evidence="5">
    <location>
        <begin position="6"/>
        <end position="132"/>
    </location>
</feature>
<dbReference type="KEGG" id="dpb:BABL1_gene_126"/>
<dbReference type="PANTHER" id="PTHR30473">
    <property type="entry name" value="PROTEIN PHOH"/>
    <property type="match status" value="1"/>
</dbReference>
<dbReference type="Gene3D" id="3.40.50.1010">
    <property type="entry name" value="5'-nuclease"/>
    <property type="match status" value="1"/>
</dbReference>
<dbReference type="STRING" id="673862.BABL1_gene_126"/>
<dbReference type="CDD" id="cd09883">
    <property type="entry name" value="PIN_VapC_PhoHL-ATPase"/>
    <property type="match status" value="1"/>
</dbReference>
<dbReference type="HOGENOM" id="CLU_022283_2_1_7"/>
<dbReference type="PATRIC" id="fig|673862.3.peg.881"/>
<evidence type="ECO:0000313" key="7">
    <source>
        <dbReference type="Proteomes" id="UP000018769"/>
    </source>
</evidence>
<dbReference type="AlphaFoldDB" id="V6DKF6"/>
<dbReference type="InterPro" id="IPR029060">
    <property type="entry name" value="PIN-like_dom_sf"/>
</dbReference>
<comment type="similarity">
    <text evidence="3">In the N-terminal section; belongs to the PINc/VapC protein family.</text>
</comment>
<dbReference type="InterPro" id="IPR051451">
    <property type="entry name" value="PhoH2-like"/>
</dbReference>
<dbReference type="RefSeq" id="WP_023792965.1">
    <property type="nucleotide sequence ID" value="NC_023003.1"/>
</dbReference>
<dbReference type="GO" id="GO:0005524">
    <property type="term" value="F:ATP binding"/>
    <property type="evidence" value="ECO:0007669"/>
    <property type="project" value="UniProtKB-KW"/>
</dbReference>
<dbReference type="Pfam" id="PF13638">
    <property type="entry name" value="PIN_4"/>
    <property type="match status" value="1"/>
</dbReference>
<dbReference type="SMART" id="SM00670">
    <property type="entry name" value="PINc"/>
    <property type="match status" value="1"/>
</dbReference>
<keyword evidence="7" id="KW-1185">Reference proteome</keyword>
<organism evidence="6 7">
    <name type="scientific">Candidatus Babela massiliensis</name>
    <dbReference type="NCBI Taxonomy" id="673862"/>
    <lineage>
        <taxon>Bacteria</taxon>
        <taxon>Candidatus Babelota</taxon>
        <taxon>Candidatus Babeliae</taxon>
        <taxon>Candidatus Babeliales</taxon>
        <taxon>Candidatus Babeliaceae</taxon>
        <taxon>Candidatus Babela</taxon>
    </lineage>
</organism>
<evidence type="ECO:0000259" key="5">
    <source>
        <dbReference type="SMART" id="SM00670"/>
    </source>
</evidence>
<evidence type="ECO:0000313" key="6">
    <source>
        <dbReference type="EMBL" id="CDK30991.1"/>
    </source>
</evidence>
<accession>V6DKF6</accession>
<feature type="region of interest" description="Disordered" evidence="4">
    <location>
        <begin position="341"/>
        <end position="362"/>
    </location>
</feature>
<dbReference type="SUPFAM" id="SSF88723">
    <property type="entry name" value="PIN domain-like"/>
    <property type="match status" value="1"/>
</dbReference>
<dbReference type="OrthoDB" id="9766527at2"/>
<gene>
    <name evidence="6" type="primary">phoH</name>
    <name evidence="6" type="ORF">BABL1_gene_126</name>
</gene>
<evidence type="ECO:0000256" key="3">
    <source>
        <dbReference type="ARBA" id="ARBA00046345"/>
    </source>
</evidence>
<dbReference type="InterPro" id="IPR003714">
    <property type="entry name" value="PhoH"/>
</dbReference>
<evidence type="ECO:0000256" key="4">
    <source>
        <dbReference type="SAM" id="MobiDB-lite"/>
    </source>
</evidence>
<proteinExistence type="inferred from homology"/>
<keyword evidence="2" id="KW-0067">ATP-binding</keyword>
<dbReference type="Proteomes" id="UP000018769">
    <property type="component" value="Chromosome I"/>
</dbReference>
<protein>
    <submittedName>
        <fullName evidence="6">NYN ribonuclease and ATPase of PhoH family domains</fullName>
    </submittedName>
</protein>
<name>V6DKF6_9BACT</name>
<dbReference type="GO" id="GO:0005829">
    <property type="term" value="C:cytosol"/>
    <property type="evidence" value="ECO:0007669"/>
    <property type="project" value="TreeGrafter"/>
</dbReference>
<evidence type="ECO:0000256" key="1">
    <source>
        <dbReference type="ARBA" id="ARBA00022741"/>
    </source>
</evidence>
<sequence>MTLSNKVYILDTNVLAFDSQAIFNFEDGVVAIPIFVLEELDKFKSETSERAYNARTVIRSLDQLRSKGSLQSGVDLDNGSKLKIVFICDECEAKNFALEQNIVDNKILLLANCLLKKGFDVKFVTKDINARVKADVLGIDSQDYLKNSVTKENLYRGWIRVSVPAIELKRDLPEELLRLEAENLLTVNQFVILESQHNPFNYVVYRYLGQDKPAKFKVVKAPNLNLPLEPKNVEQLMALDLLLDDSVKLVTLLGPAGTGKTFLTLLAGLDKVLIKSEYEKILVTRPVIPLGPDIGYLPGDIQEKLLSWMQPVYDNMDFIAHSLNARYSSIYKEEEPYQGFGTGNVGNNNKRRRHGKDKSKTTNIFPKRVPPLEVLLRENKISLEAITYMRGRSIPYQYILIDEVQNLTPHEVKTLITRVGQGSKIILAGDPYQIDSLYLDFMSNGLVVTTNKFKGHSIFGSVYLQISERSELSRLAGELL</sequence>
<dbReference type="InterPro" id="IPR027417">
    <property type="entry name" value="P-loop_NTPase"/>
</dbReference>
<reference evidence="6 7" key="1">
    <citation type="journal article" date="2015" name="Biol. Direct">
        <title>Babela massiliensis, a representative of a widespread bacterial phylum with unusual adaptations to parasitism in amoebae.</title>
        <authorList>
            <person name="Pagnier I."/>
            <person name="Yutin N."/>
            <person name="Croce O."/>
            <person name="Makarova K.S."/>
            <person name="Wolf Y.I."/>
            <person name="Benamar S."/>
            <person name="Raoult D."/>
            <person name="Koonin E.V."/>
            <person name="La Scola B."/>
        </authorList>
    </citation>
    <scope>NUCLEOTIDE SEQUENCE [LARGE SCALE GENOMIC DNA]</scope>
    <source>
        <strain evidence="7">BABL1</strain>
    </source>
</reference>
<dbReference type="PANTHER" id="PTHR30473:SF2">
    <property type="entry name" value="PIN DOMAIN-CONTAINING PROTEIN"/>
    <property type="match status" value="1"/>
</dbReference>
<dbReference type="SUPFAM" id="SSF52540">
    <property type="entry name" value="P-loop containing nucleoside triphosphate hydrolases"/>
    <property type="match status" value="1"/>
</dbReference>
<dbReference type="Gene3D" id="3.40.50.300">
    <property type="entry name" value="P-loop containing nucleotide triphosphate hydrolases"/>
    <property type="match status" value="1"/>
</dbReference>
<dbReference type="eggNOG" id="COG1875">
    <property type="taxonomic scope" value="Bacteria"/>
</dbReference>
<dbReference type="EMBL" id="HG793133">
    <property type="protein sequence ID" value="CDK30991.1"/>
    <property type="molecule type" value="Genomic_DNA"/>
</dbReference>
<evidence type="ECO:0000256" key="2">
    <source>
        <dbReference type="ARBA" id="ARBA00022840"/>
    </source>
</evidence>
<keyword evidence="1" id="KW-0547">Nucleotide-binding</keyword>
<dbReference type="InterPro" id="IPR002716">
    <property type="entry name" value="PIN_dom"/>
</dbReference>
<dbReference type="Pfam" id="PF02562">
    <property type="entry name" value="PhoH"/>
    <property type="match status" value="1"/>
</dbReference>